<accession>A0ABR8JJU1</accession>
<protein>
    <recommendedName>
        <fullName evidence="3">Lipocalin-like domain-containing protein</fullName>
    </recommendedName>
</protein>
<evidence type="ECO:0008006" key="3">
    <source>
        <dbReference type="Google" id="ProtNLM"/>
    </source>
</evidence>
<dbReference type="EMBL" id="JACWZZ010000002">
    <property type="protein sequence ID" value="MBD2715645.1"/>
    <property type="molecule type" value="Genomic_DNA"/>
</dbReference>
<evidence type="ECO:0000313" key="2">
    <source>
        <dbReference type="Proteomes" id="UP000642468"/>
    </source>
</evidence>
<name>A0ABR8JJU1_9BACT</name>
<dbReference type="Proteomes" id="UP000642468">
    <property type="component" value="Unassembled WGS sequence"/>
</dbReference>
<dbReference type="PROSITE" id="PS51257">
    <property type="entry name" value="PROKAR_LIPOPROTEIN"/>
    <property type="match status" value="1"/>
</dbReference>
<sequence length="151" mass="16828">MLFSTPRFLLSATLATGLFLGACNRDALPPMEQQLVGRWEWQQTSGGSTPALTPTSTGHQMVVEFDRRGWARFYQDGSLTSAAAFTVRHIRGGFRRAGRHIILYRGYEGSQYYSVAGNMLYLQEMRGKAARHSYTRLPAEGAISTVVPRPL</sequence>
<proteinExistence type="predicted"/>
<reference evidence="1 2" key="1">
    <citation type="submission" date="2020-09" db="EMBL/GenBank/DDBJ databases">
        <authorList>
            <person name="Kim M.K."/>
        </authorList>
    </citation>
    <scope>NUCLEOTIDE SEQUENCE [LARGE SCALE GENOMIC DNA]</scope>
    <source>
        <strain evidence="1 2">BT646</strain>
    </source>
</reference>
<gene>
    <name evidence="1" type="ORF">IC231_11410</name>
</gene>
<organism evidence="1 2">
    <name type="scientific">Hymenobacter duratus</name>
    <dbReference type="NCBI Taxonomy" id="2771356"/>
    <lineage>
        <taxon>Bacteria</taxon>
        <taxon>Pseudomonadati</taxon>
        <taxon>Bacteroidota</taxon>
        <taxon>Cytophagia</taxon>
        <taxon>Cytophagales</taxon>
        <taxon>Hymenobacteraceae</taxon>
        <taxon>Hymenobacter</taxon>
    </lineage>
</organism>
<comment type="caution">
    <text evidence="1">The sequence shown here is derived from an EMBL/GenBank/DDBJ whole genome shotgun (WGS) entry which is preliminary data.</text>
</comment>
<keyword evidence="2" id="KW-1185">Reference proteome</keyword>
<dbReference type="RefSeq" id="WP_190784627.1">
    <property type="nucleotide sequence ID" value="NZ_JACWZZ010000002.1"/>
</dbReference>
<evidence type="ECO:0000313" key="1">
    <source>
        <dbReference type="EMBL" id="MBD2715645.1"/>
    </source>
</evidence>